<comment type="similarity">
    <text evidence="2 8">Belongs to the BioY family.</text>
</comment>
<evidence type="ECO:0000256" key="9">
    <source>
        <dbReference type="SAM" id="Phobius"/>
    </source>
</evidence>
<evidence type="ECO:0000256" key="6">
    <source>
        <dbReference type="ARBA" id="ARBA00022989"/>
    </source>
</evidence>
<evidence type="ECO:0000313" key="10">
    <source>
        <dbReference type="EMBL" id="AGH41788.1"/>
    </source>
</evidence>
<evidence type="ECO:0000256" key="3">
    <source>
        <dbReference type="ARBA" id="ARBA00022448"/>
    </source>
</evidence>
<evidence type="ECO:0000256" key="2">
    <source>
        <dbReference type="ARBA" id="ARBA00010692"/>
    </source>
</evidence>
<dbReference type="EMBL" id="CP004346">
    <property type="protein sequence ID" value="AGH41788.1"/>
    <property type="molecule type" value="Genomic_DNA"/>
</dbReference>
<dbReference type="InterPro" id="IPR003784">
    <property type="entry name" value="BioY"/>
</dbReference>
<dbReference type="GO" id="GO:0015225">
    <property type="term" value="F:biotin transmembrane transporter activity"/>
    <property type="evidence" value="ECO:0007669"/>
    <property type="project" value="UniProtKB-UniRule"/>
</dbReference>
<keyword evidence="6 9" id="KW-1133">Transmembrane helix</keyword>
<dbReference type="Gene3D" id="1.10.1760.20">
    <property type="match status" value="1"/>
</dbReference>
<evidence type="ECO:0000256" key="1">
    <source>
        <dbReference type="ARBA" id="ARBA00004651"/>
    </source>
</evidence>
<dbReference type="AlphaFoldDB" id="M4RGU1"/>
<feature type="transmembrane region" description="Helical" evidence="9">
    <location>
        <begin position="100"/>
        <end position="120"/>
    </location>
</feature>
<accession>M4RGU1</accession>
<dbReference type="PANTHER" id="PTHR34295:SF4">
    <property type="entry name" value="BIOTIN TRANSPORTER BIOY-RELATED"/>
    <property type="match status" value="1"/>
</dbReference>
<feature type="transmembrane region" description="Helical" evidence="9">
    <location>
        <begin position="141"/>
        <end position="167"/>
    </location>
</feature>
<evidence type="ECO:0000256" key="4">
    <source>
        <dbReference type="ARBA" id="ARBA00022475"/>
    </source>
</evidence>
<dbReference type="PATRIC" id="fig|1254439.12.peg.1513"/>
<dbReference type="PANTHER" id="PTHR34295">
    <property type="entry name" value="BIOTIN TRANSPORTER BIOY"/>
    <property type="match status" value="1"/>
</dbReference>
<feature type="transmembrane region" description="Helical" evidence="9">
    <location>
        <begin position="51"/>
        <end position="69"/>
    </location>
</feature>
<evidence type="ECO:0000256" key="7">
    <source>
        <dbReference type="ARBA" id="ARBA00023136"/>
    </source>
</evidence>
<dbReference type="KEGG" id="btp:D805_1521"/>
<comment type="subcellular location">
    <subcellularLocation>
        <location evidence="1 8">Cell membrane</location>
        <topology evidence="1 8">Multi-pass membrane protein</topology>
    </subcellularLocation>
</comment>
<sequence>MSHQTPSAALASAAPTTARRLLRSAGMSLLFALLLWAAAAAGRIPIPGTPVGITLQTFVLMLAALSLDWREASGAVVLYLLAGAAGLPVFSGGMSTLALVGPSAGFLFGFLPGVIVASLLKGKARGTGARGTGARGYWLTAARYFGASLVGCVVIVYAFGVSIQAMLTHVPLSAVALASLGFAGGDLLKAVVASAAVSGLSSRIARDAK</sequence>
<keyword evidence="4 8" id="KW-1003">Cell membrane</keyword>
<protein>
    <recommendedName>
        <fullName evidence="8">Biotin transporter</fullName>
    </recommendedName>
</protein>
<evidence type="ECO:0000256" key="8">
    <source>
        <dbReference type="PIRNR" id="PIRNR016661"/>
    </source>
</evidence>
<reference evidence="10 11" key="1">
    <citation type="journal article" date="2013" name="Genome Announc.">
        <title>Complete Genome Sequence of the Probiotic Bifidobacterium thermophilum Strain RBL67.</title>
        <authorList>
            <person name="Jans C."/>
            <person name="Lacroix C."/>
            <person name="Follador R."/>
            <person name="Stevens M.J."/>
        </authorList>
    </citation>
    <scope>NUCLEOTIDE SEQUENCE [LARGE SCALE GENOMIC DNA]</scope>
    <source>
        <strain evidence="10 11">RBL67</strain>
    </source>
</reference>
<evidence type="ECO:0000313" key="11">
    <source>
        <dbReference type="Proteomes" id="UP000011835"/>
    </source>
</evidence>
<dbReference type="Pfam" id="PF02632">
    <property type="entry name" value="BioY"/>
    <property type="match status" value="1"/>
</dbReference>
<feature type="transmembrane region" description="Helical" evidence="9">
    <location>
        <begin position="187"/>
        <end position="205"/>
    </location>
</feature>
<keyword evidence="11" id="KW-1185">Reference proteome</keyword>
<name>M4RGU1_9BIFI</name>
<dbReference type="RefSeq" id="WP_015451040.1">
    <property type="nucleotide sequence ID" value="NC_020546.1"/>
</dbReference>
<keyword evidence="5 9" id="KW-0812">Transmembrane</keyword>
<dbReference type="Proteomes" id="UP000011835">
    <property type="component" value="Chromosome"/>
</dbReference>
<proteinExistence type="inferred from homology"/>
<dbReference type="HOGENOM" id="CLU_077931_1_1_11"/>
<feature type="transmembrane region" description="Helical" evidence="9">
    <location>
        <begin position="76"/>
        <end position="94"/>
    </location>
</feature>
<dbReference type="PIRSF" id="PIRSF016661">
    <property type="entry name" value="BioY"/>
    <property type="match status" value="1"/>
</dbReference>
<keyword evidence="3 8" id="KW-0813">Transport</keyword>
<dbReference type="GO" id="GO:0005886">
    <property type="term" value="C:plasma membrane"/>
    <property type="evidence" value="ECO:0007669"/>
    <property type="project" value="UniProtKB-SubCell"/>
</dbReference>
<organism evidence="10 11">
    <name type="scientific">Bifidobacterium thermophilum RBL67</name>
    <dbReference type="NCBI Taxonomy" id="1254439"/>
    <lineage>
        <taxon>Bacteria</taxon>
        <taxon>Bacillati</taxon>
        <taxon>Actinomycetota</taxon>
        <taxon>Actinomycetes</taxon>
        <taxon>Bifidobacteriales</taxon>
        <taxon>Bifidobacteriaceae</taxon>
        <taxon>Bifidobacterium</taxon>
    </lineage>
</organism>
<evidence type="ECO:0000256" key="5">
    <source>
        <dbReference type="ARBA" id="ARBA00022692"/>
    </source>
</evidence>
<gene>
    <name evidence="10" type="ORF">D805_1521</name>
</gene>
<keyword evidence="7 8" id="KW-0472">Membrane</keyword>